<sequence length="606" mass="66815">MPPGFQKGRGRKSQAFCTGRRLCSWGVGLLSALRPSVVPLRSHSRPRQVPPARRQRMLKRPSYNRPTGRTTPVNFLNSPTNGGSRGRTKQAASVRGRIKRSRSSDELMCQIEEAISNKLLEPSVLGAAMQTCGFKGWWQELLALLALRYDHRTQHSGLDVIQVNIALTALTACLKEQGAFGVLQSRATIAFILARQLCKELPMDASADDEQLNCYCSSSLKLATHLCSDTAHDWGQDLWEQASALAFPISGITYSTYLQFLEQYERCDEVDAFLEDPTKTKVLNYVVLCGLLERISYRKDWKRAESVWDTFMRKNIKPNLMCFLSRAKVHLLAGRPTFVLQVLQSGMDAGELSLAENGRVVQEYVQSLLIVCHSSLDAEARRLLRETLDQGVFAVKDSTSATTRMDLKRMEALAKTLLADPSEVRLRDLLVEWKAKELSVMAGWKNFRAGTGYLKDSEAVEGVFASRLEQEDMAILDSISAASVSQRCDHLANAGLCLCEANLAPAALQAALQSCRQARVPAWFDPVSVAKAPRGCLALRWDLAAPNFDELMAMLGKPAGGKLDWQGGLPAPLRAAAVEALSSGSGFADRLLLSPPPSPQACYYFA</sequence>
<gene>
    <name evidence="2" type="ORF">SNAT2548_LOCUS9679</name>
</gene>
<evidence type="ECO:0000313" key="3">
    <source>
        <dbReference type="Proteomes" id="UP000604046"/>
    </source>
</evidence>
<organism evidence="2 3">
    <name type="scientific">Symbiodinium natans</name>
    <dbReference type="NCBI Taxonomy" id="878477"/>
    <lineage>
        <taxon>Eukaryota</taxon>
        <taxon>Sar</taxon>
        <taxon>Alveolata</taxon>
        <taxon>Dinophyceae</taxon>
        <taxon>Suessiales</taxon>
        <taxon>Symbiodiniaceae</taxon>
        <taxon>Symbiodinium</taxon>
    </lineage>
</organism>
<name>A0A812KR08_9DINO</name>
<feature type="compositionally biased region" description="Polar residues" evidence="1">
    <location>
        <begin position="64"/>
        <end position="82"/>
    </location>
</feature>
<comment type="caution">
    <text evidence="2">The sequence shown here is derived from an EMBL/GenBank/DDBJ whole genome shotgun (WGS) entry which is preliminary data.</text>
</comment>
<evidence type="ECO:0000313" key="2">
    <source>
        <dbReference type="EMBL" id="CAE7232921.1"/>
    </source>
</evidence>
<accession>A0A812KR08</accession>
<proteinExistence type="predicted"/>
<dbReference type="AlphaFoldDB" id="A0A812KR08"/>
<dbReference type="Gene3D" id="3.40.1190.20">
    <property type="match status" value="1"/>
</dbReference>
<keyword evidence="3" id="KW-1185">Reference proteome</keyword>
<evidence type="ECO:0000256" key="1">
    <source>
        <dbReference type="SAM" id="MobiDB-lite"/>
    </source>
</evidence>
<dbReference type="EMBL" id="CAJNDS010000773">
    <property type="protein sequence ID" value="CAE7232921.1"/>
    <property type="molecule type" value="Genomic_DNA"/>
</dbReference>
<protein>
    <submittedName>
        <fullName evidence="2">Uncharacterized protein</fullName>
    </submittedName>
</protein>
<dbReference type="InterPro" id="IPR029056">
    <property type="entry name" value="Ribokinase-like"/>
</dbReference>
<feature type="region of interest" description="Disordered" evidence="1">
    <location>
        <begin position="40"/>
        <end position="93"/>
    </location>
</feature>
<dbReference type="Proteomes" id="UP000604046">
    <property type="component" value="Unassembled WGS sequence"/>
</dbReference>
<reference evidence="2" key="1">
    <citation type="submission" date="2021-02" db="EMBL/GenBank/DDBJ databases">
        <authorList>
            <person name="Dougan E. K."/>
            <person name="Rhodes N."/>
            <person name="Thang M."/>
            <person name="Chan C."/>
        </authorList>
    </citation>
    <scope>NUCLEOTIDE SEQUENCE</scope>
</reference>
<dbReference type="SUPFAM" id="SSF53613">
    <property type="entry name" value="Ribokinase-like"/>
    <property type="match status" value="1"/>
</dbReference>
<dbReference type="OrthoDB" id="443414at2759"/>